<dbReference type="InterPro" id="IPR045024">
    <property type="entry name" value="NDH-2"/>
</dbReference>
<dbReference type="PANTHER" id="PTHR43706:SF17">
    <property type="entry name" value="NADH DEHYDROGENASE (EUROFUNG)"/>
    <property type="match status" value="1"/>
</dbReference>
<feature type="compositionally biased region" description="Low complexity" evidence="6">
    <location>
        <begin position="453"/>
        <end position="470"/>
    </location>
</feature>
<dbReference type="Pfam" id="PF07992">
    <property type="entry name" value="Pyr_redox_2"/>
    <property type="match status" value="1"/>
</dbReference>
<dbReference type="InterPro" id="IPR054585">
    <property type="entry name" value="NDH2-like_C"/>
</dbReference>
<evidence type="ECO:0000256" key="6">
    <source>
        <dbReference type="SAM" id="MobiDB-lite"/>
    </source>
</evidence>
<dbReference type="InterPro" id="IPR036188">
    <property type="entry name" value="FAD/NAD-bd_sf"/>
</dbReference>
<evidence type="ECO:0000256" key="4">
    <source>
        <dbReference type="ARBA" id="ARBA00023002"/>
    </source>
</evidence>
<feature type="domain" description="External alternative NADH-ubiquinone oxidoreductase-like C-terminal" evidence="8">
    <location>
        <begin position="537"/>
        <end position="596"/>
    </location>
</feature>
<evidence type="ECO:0000313" key="10">
    <source>
        <dbReference type="Proteomes" id="UP001152300"/>
    </source>
</evidence>
<dbReference type="GO" id="GO:0005739">
    <property type="term" value="C:mitochondrion"/>
    <property type="evidence" value="ECO:0007669"/>
    <property type="project" value="UniProtKB-ARBA"/>
</dbReference>
<sequence length="600" mass="65740">MYMMNCNLITATSRATSGLRAGRSGVPGLVLSSNSRCGRLIGAGLGSGLGSGRRGISTRELDASKGDRERILILGSGWSGFTLSRQLDPKKYQTVVVSPRSYFVFTPLLASTAVGTLEFRSALESVRGRGRWRGWGLVGGGWGGWGARNNGVEFWQGWADNVDFDKKTIKVEENAIERPKTASTTIEKVGKGRVFEVGYDKLVVSVGCYSQTFGIEGVRENALFLKDVGDARKIRKRILECFETAALPTSSESLKKQLLNFAIVGGGPTGVEFAAELFDLCHEDLSTLYPSLTPYIKITIYDVAPKILPMFDKNLANYALEHFSRDGIDIKTEHHILGLRKGFPKGSLEGENGKGDDGDIGKGFTLNLKEEGDVGVGMCVWSTGLMMNPFIEKALSSVHTFPAKSAILASDEKEASEKSESPENRKWELKRSPKTGGLMVDNFFRVKLATRPSASSSSSKSPSQSPAEEQTQQEAIMNDVFALGDVAVFGDMALPATAQVANQEAKWLGKRLNKIYGVEKGAVDESGEKGFTFRNMGVMTYVGGMRAIMQTDGKGEIKGRTAWLIWRGAYLTQTISWRNKLLIPMYWVINWLFGRDISRF</sequence>
<keyword evidence="2" id="KW-0285">Flavoprotein</keyword>
<dbReference type="GO" id="GO:0003954">
    <property type="term" value="F:NADH dehydrogenase activity"/>
    <property type="evidence" value="ECO:0007669"/>
    <property type="project" value="InterPro"/>
</dbReference>
<dbReference type="AlphaFoldDB" id="A0A9X0DDE4"/>
<name>A0A9X0DDE4_9HELO</name>
<gene>
    <name evidence="9" type="ORF">OCU04_012871</name>
</gene>
<dbReference type="EMBL" id="JAPEIS010000016">
    <property type="protein sequence ID" value="KAJ8058699.1"/>
    <property type="molecule type" value="Genomic_DNA"/>
</dbReference>
<dbReference type="OrthoDB" id="9992747at2759"/>
<feature type="region of interest" description="Disordered" evidence="6">
    <location>
        <begin position="409"/>
        <end position="432"/>
    </location>
</feature>
<evidence type="ECO:0000256" key="5">
    <source>
        <dbReference type="ARBA" id="ARBA00023027"/>
    </source>
</evidence>
<dbReference type="Proteomes" id="UP001152300">
    <property type="component" value="Unassembled WGS sequence"/>
</dbReference>
<accession>A0A9X0DDE4</accession>
<feature type="domain" description="FAD/NAD(P)-binding" evidence="7">
    <location>
        <begin position="70"/>
        <end position="389"/>
    </location>
</feature>
<comment type="similarity">
    <text evidence="1">Belongs to the NADH dehydrogenase family.</text>
</comment>
<keyword evidence="10" id="KW-1185">Reference proteome</keyword>
<protein>
    <recommendedName>
        <fullName evidence="11">FAD/NAD(P)-binding domain-containing protein</fullName>
    </recommendedName>
</protein>
<keyword evidence="5" id="KW-0520">NAD</keyword>
<feature type="region of interest" description="Disordered" evidence="6">
    <location>
        <begin position="451"/>
        <end position="472"/>
    </location>
</feature>
<dbReference type="Gene3D" id="3.50.50.100">
    <property type="match status" value="1"/>
</dbReference>
<evidence type="ECO:0000313" key="9">
    <source>
        <dbReference type="EMBL" id="KAJ8058699.1"/>
    </source>
</evidence>
<dbReference type="SUPFAM" id="SSF51905">
    <property type="entry name" value="FAD/NAD(P)-binding domain"/>
    <property type="match status" value="2"/>
</dbReference>
<proteinExistence type="inferred from homology"/>
<organism evidence="9 10">
    <name type="scientific">Sclerotinia nivalis</name>
    <dbReference type="NCBI Taxonomy" id="352851"/>
    <lineage>
        <taxon>Eukaryota</taxon>
        <taxon>Fungi</taxon>
        <taxon>Dikarya</taxon>
        <taxon>Ascomycota</taxon>
        <taxon>Pezizomycotina</taxon>
        <taxon>Leotiomycetes</taxon>
        <taxon>Helotiales</taxon>
        <taxon>Sclerotiniaceae</taxon>
        <taxon>Sclerotinia</taxon>
    </lineage>
</organism>
<evidence type="ECO:0000256" key="2">
    <source>
        <dbReference type="ARBA" id="ARBA00022630"/>
    </source>
</evidence>
<evidence type="ECO:0000256" key="3">
    <source>
        <dbReference type="ARBA" id="ARBA00022827"/>
    </source>
</evidence>
<evidence type="ECO:0008006" key="11">
    <source>
        <dbReference type="Google" id="ProtNLM"/>
    </source>
</evidence>
<keyword evidence="3" id="KW-0274">FAD</keyword>
<evidence type="ECO:0000259" key="7">
    <source>
        <dbReference type="Pfam" id="PF07992"/>
    </source>
</evidence>
<dbReference type="InterPro" id="IPR023753">
    <property type="entry name" value="FAD/NAD-binding_dom"/>
</dbReference>
<reference evidence="9" key="1">
    <citation type="submission" date="2022-11" db="EMBL/GenBank/DDBJ databases">
        <title>Genome Resource of Sclerotinia nivalis Strain SnTB1, a Plant Pathogen Isolated from American Ginseng.</title>
        <authorList>
            <person name="Fan S."/>
        </authorList>
    </citation>
    <scope>NUCLEOTIDE SEQUENCE</scope>
    <source>
        <strain evidence="9">SnTB1</strain>
    </source>
</reference>
<comment type="caution">
    <text evidence="9">The sequence shown here is derived from an EMBL/GenBank/DDBJ whole genome shotgun (WGS) entry which is preliminary data.</text>
</comment>
<dbReference type="Pfam" id="PF22366">
    <property type="entry name" value="NDH2_C"/>
    <property type="match status" value="1"/>
</dbReference>
<evidence type="ECO:0000256" key="1">
    <source>
        <dbReference type="ARBA" id="ARBA00005272"/>
    </source>
</evidence>
<evidence type="ECO:0000259" key="8">
    <source>
        <dbReference type="Pfam" id="PF22366"/>
    </source>
</evidence>
<keyword evidence="4" id="KW-0560">Oxidoreductase</keyword>
<feature type="compositionally biased region" description="Basic and acidic residues" evidence="6">
    <location>
        <begin position="410"/>
        <end position="431"/>
    </location>
</feature>
<dbReference type="PANTHER" id="PTHR43706">
    <property type="entry name" value="NADH DEHYDROGENASE"/>
    <property type="match status" value="1"/>
</dbReference>
<dbReference type="PRINTS" id="PR00368">
    <property type="entry name" value="FADPNR"/>
</dbReference>